<organism evidence="2 3">
    <name type="scientific">Neoroseomonas eburnea</name>
    <dbReference type="NCBI Taxonomy" id="1346889"/>
    <lineage>
        <taxon>Bacteria</taxon>
        <taxon>Pseudomonadati</taxon>
        <taxon>Pseudomonadota</taxon>
        <taxon>Alphaproteobacteria</taxon>
        <taxon>Acetobacterales</taxon>
        <taxon>Acetobacteraceae</taxon>
        <taxon>Neoroseomonas</taxon>
    </lineage>
</organism>
<reference evidence="2" key="2">
    <citation type="journal article" date="2021" name="Syst. Appl. Microbiol.">
        <title>Roseomonas hellenica sp. nov., isolated from roots of wild-growing Alkanna tinctoria.</title>
        <authorList>
            <person name="Rat A."/>
            <person name="Naranjo H.D."/>
            <person name="Lebbe L."/>
            <person name="Cnockaert M."/>
            <person name="Krigas N."/>
            <person name="Grigoriadou K."/>
            <person name="Maloupa E."/>
            <person name="Willems A."/>
        </authorList>
    </citation>
    <scope>NUCLEOTIDE SEQUENCE</scope>
    <source>
        <strain evidence="2">LMG 31228</strain>
    </source>
</reference>
<dbReference type="SUPFAM" id="SSF46955">
    <property type="entry name" value="Putative DNA-binding domain"/>
    <property type="match status" value="1"/>
</dbReference>
<dbReference type="EMBL" id="JAAEDL010000048">
    <property type="protein sequence ID" value="MBR0683969.1"/>
    <property type="molecule type" value="Genomic_DNA"/>
</dbReference>
<protein>
    <submittedName>
        <fullName evidence="2">Helix-turn-helix domain-containing protein</fullName>
    </submittedName>
</protein>
<evidence type="ECO:0000259" key="1">
    <source>
        <dbReference type="Pfam" id="PF12728"/>
    </source>
</evidence>
<dbReference type="InterPro" id="IPR009061">
    <property type="entry name" value="DNA-bd_dom_put_sf"/>
</dbReference>
<proteinExistence type="predicted"/>
<keyword evidence="3" id="KW-1185">Reference proteome</keyword>
<sequence>MSDCRNAGGRWPPAEIMRRAVLEKDAGPIPFVDTEAAARHLALTPHTLECYRSVGGGPAFYKFGRHVRYAVRDLDAWAAARRHERTRGDGSRRY</sequence>
<dbReference type="InterPro" id="IPR041657">
    <property type="entry name" value="HTH_17"/>
</dbReference>
<dbReference type="RefSeq" id="WP_246524178.1">
    <property type="nucleotide sequence ID" value="NZ_JAAEDL010000048.1"/>
</dbReference>
<reference evidence="2" key="1">
    <citation type="submission" date="2020-01" db="EMBL/GenBank/DDBJ databases">
        <authorList>
            <person name="Rat A."/>
        </authorList>
    </citation>
    <scope>NUCLEOTIDE SEQUENCE</scope>
    <source>
        <strain evidence="2">LMG 31228</strain>
    </source>
</reference>
<dbReference type="AlphaFoldDB" id="A0A9X9XJT3"/>
<dbReference type="Proteomes" id="UP001138709">
    <property type="component" value="Unassembled WGS sequence"/>
</dbReference>
<accession>A0A9X9XJT3</accession>
<name>A0A9X9XJT3_9PROT</name>
<comment type="caution">
    <text evidence="2">The sequence shown here is derived from an EMBL/GenBank/DDBJ whole genome shotgun (WGS) entry which is preliminary data.</text>
</comment>
<evidence type="ECO:0000313" key="2">
    <source>
        <dbReference type="EMBL" id="MBR0683969.1"/>
    </source>
</evidence>
<evidence type="ECO:0000313" key="3">
    <source>
        <dbReference type="Proteomes" id="UP001138709"/>
    </source>
</evidence>
<dbReference type="Pfam" id="PF12728">
    <property type="entry name" value="HTH_17"/>
    <property type="match status" value="1"/>
</dbReference>
<feature type="domain" description="Helix-turn-helix" evidence="1">
    <location>
        <begin position="33"/>
        <end position="82"/>
    </location>
</feature>
<gene>
    <name evidence="2" type="ORF">GXW74_26105</name>
</gene>